<evidence type="ECO:0000313" key="5">
    <source>
        <dbReference type="EMBL" id="EYF07700.1"/>
    </source>
</evidence>
<dbReference type="RefSeq" id="WP_052374300.1">
    <property type="nucleotide sequence ID" value="NZ_ASRX01000008.1"/>
</dbReference>
<dbReference type="InterPro" id="IPR013656">
    <property type="entry name" value="PAS_4"/>
</dbReference>
<protein>
    <submittedName>
        <fullName evidence="5">Putative PAS/PAC sensor protein</fullName>
    </submittedName>
</protein>
<dbReference type="SUPFAM" id="SSF55785">
    <property type="entry name" value="PYP-like sensor domain (PAS domain)"/>
    <property type="match status" value="1"/>
</dbReference>
<feature type="domain" description="STAS" evidence="4">
    <location>
        <begin position="200"/>
        <end position="311"/>
    </location>
</feature>
<evidence type="ECO:0000256" key="1">
    <source>
        <dbReference type="ARBA" id="ARBA00022553"/>
    </source>
</evidence>
<organism evidence="5 6">
    <name type="scientific">Chondromyces apiculatus DSM 436</name>
    <dbReference type="NCBI Taxonomy" id="1192034"/>
    <lineage>
        <taxon>Bacteria</taxon>
        <taxon>Pseudomonadati</taxon>
        <taxon>Myxococcota</taxon>
        <taxon>Polyangia</taxon>
        <taxon>Polyangiales</taxon>
        <taxon>Polyangiaceae</taxon>
        <taxon>Chondromyces</taxon>
    </lineage>
</organism>
<dbReference type="InterPro" id="IPR035965">
    <property type="entry name" value="PAS-like_dom_sf"/>
</dbReference>
<keyword evidence="6" id="KW-1185">Reference proteome</keyword>
<dbReference type="SUPFAM" id="SSF52091">
    <property type="entry name" value="SpoIIaa-like"/>
    <property type="match status" value="1"/>
</dbReference>
<dbReference type="Pfam" id="PF08448">
    <property type="entry name" value="PAS_4"/>
    <property type="match status" value="1"/>
</dbReference>
<dbReference type="InterPro" id="IPR002645">
    <property type="entry name" value="STAS_dom"/>
</dbReference>
<dbReference type="PANTHER" id="PTHR33745:SF3">
    <property type="entry name" value="RSBT CO-ANTAGONIST PROTEIN RSBRC"/>
    <property type="match status" value="1"/>
</dbReference>
<dbReference type="EMBL" id="ASRX01000008">
    <property type="protein sequence ID" value="EYF07700.1"/>
    <property type="molecule type" value="Genomic_DNA"/>
</dbReference>
<keyword evidence="1" id="KW-0597">Phosphoprotein</keyword>
<dbReference type="PROSITE" id="PS50801">
    <property type="entry name" value="STAS"/>
    <property type="match status" value="1"/>
</dbReference>
<comment type="caution">
    <text evidence="5">The sequence shown here is derived from an EMBL/GenBank/DDBJ whole genome shotgun (WGS) entry which is preliminary data.</text>
</comment>
<dbReference type="STRING" id="1192034.CAP_8201"/>
<sequence>MSERNEPQNALEAENQALRGQLAEVQAERDRVQAELESARDRLRAGKQEGVHLLMNLSTAICYLRGPDLVFEYANGHYLDLVGRRDILGKPLAEVLQEVAGFGLRDLLLHVYETGEAYEGIEELGQKLRKDGAEPEPRWFDRVYQPLHGPGGQIEGVLAQVTDVTDKVLARRKLEQLGAEREALQEELIRAQQEALRELATPLVPLAEGVIAMPLIGSIDAERAGQILEVLLEGVSAQRARMALLDVTGVRTMDETVAEALLRAARAAQLLGAEVVLTGLGPGIAQALVALGVDFGGITTLRSLQEGIRHALGQGRRAGFR</sequence>
<dbReference type="InterPro" id="IPR000700">
    <property type="entry name" value="PAS-assoc_C"/>
</dbReference>
<dbReference type="CDD" id="cd07041">
    <property type="entry name" value="STAS_RsbR_RsbS_like"/>
    <property type="match status" value="1"/>
</dbReference>
<evidence type="ECO:0000256" key="2">
    <source>
        <dbReference type="SAM" id="Coils"/>
    </source>
</evidence>
<gene>
    <name evidence="5" type="ORF">CAP_8201</name>
</gene>
<evidence type="ECO:0000259" key="4">
    <source>
        <dbReference type="PROSITE" id="PS50801"/>
    </source>
</evidence>
<dbReference type="eggNOG" id="COG1366">
    <property type="taxonomic scope" value="Bacteria"/>
</dbReference>
<name>A0A017TFU9_9BACT</name>
<dbReference type="PROSITE" id="PS50113">
    <property type="entry name" value="PAC"/>
    <property type="match status" value="1"/>
</dbReference>
<accession>A0A017TFU9</accession>
<evidence type="ECO:0000313" key="6">
    <source>
        <dbReference type="Proteomes" id="UP000019678"/>
    </source>
</evidence>
<feature type="coiled-coil region" evidence="2">
    <location>
        <begin position="8"/>
        <end position="49"/>
    </location>
</feature>
<dbReference type="InterPro" id="IPR036513">
    <property type="entry name" value="STAS_dom_sf"/>
</dbReference>
<reference evidence="5 6" key="1">
    <citation type="submission" date="2013-05" db="EMBL/GenBank/DDBJ databases">
        <title>Genome assembly of Chondromyces apiculatus DSM 436.</title>
        <authorList>
            <person name="Sharma G."/>
            <person name="Khatri I."/>
            <person name="Kaur C."/>
            <person name="Mayilraj S."/>
            <person name="Subramanian S."/>
        </authorList>
    </citation>
    <scope>NUCLEOTIDE SEQUENCE [LARGE SCALE GENOMIC DNA]</scope>
    <source>
        <strain evidence="5 6">DSM 436</strain>
    </source>
</reference>
<dbReference type="PANTHER" id="PTHR33745">
    <property type="entry name" value="RSBT ANTAGONIST PROTEIN RSBS-RELATED"/>
    <property type="match status" value="1"/>
</dbReference>
<evidence type="ECO:0000259" key="3">
    <source>
        <dbReference type="PROSITE" id="PS50113"/>
    </source>
</evidence>
<dbReference type="InterPro" id="IPR051932">
    <property type="entry name" value="Bact_StressResp_Reg"/>
</dbReference>
<feature type="domain" description="PAC" evidence="3">
    <location>
        <begin position="122"/>
        <end position="176"/>
    </location>
</feature>
<dbReference type="Pfam" id="PF01740">
    <property type="entry name" value="STAS"/>
    <property type="match status" value="1"/>
</dbReference>
<dbReference type="Gene3D" id="3.30.450.20">
    <property type="entry name" value="PAS domain"/>
    <property type="match status" value="1"/>
</dbReference>
<dbReference type="Gene3D" id="3.30.750.24">
    <property type="entry name" value="STAS domain"/>
    <property type="match status" value="1"/>
</dbReference>
<dbReference type="AlphaFoldDB" id="A0A017TFU9"/>
<dbReference type="Proteomes" id="UP000019678">
    <property type="component" value="Unassembled WGS sequence"/>
</dbReference>
<proteinExistence type="predicted"/>
<keyword evidence="2" id="KW-0175">Coiled coil</keyword>
<feature type="coiled-coil region" evidence="2">
    <location>
        <begin position="167"/>
        <end position="201"/>
    </location>
</feature>